<name>A0A075CXR6_9BETA</name>
<keyword evidence="1" id="KW-0472">Membrane</keyword>
<evidence type="ECO:0000313" key="2">
    <source>
        <dbReference type="EMBL" id="AHC02791.1"/>
    </source>
</evidence>
<dbReference type="EMBL" id="KF921519">
    <property type="protein sequence ID" value="AHC02791.1"/>
    <property type="molecule type" value="Genomic_DNA"/>
</dbReference>
<dbReference type="GeneID" id="20098497"/>
<reference evidence="2 3" key="1">
    <citation type="submission" date="2013-11" db="EMBL/GenBank/DDBJ databases">
        <title>Genome sequence of elephant endotheliotropic herpesvirus 5.</title>
        <authorList>
            <person name="Wilkie G.S."/>
            <person name="Davison A.J."/>
            <person name="Denk D."/>
            <person name="Kerr K."/>
            <person name="Redrobe S."/>
            <person name="Steinbach F."/>
            <person name="Dastjerdi A."/>
        </authorList>
    </citation>
    <scope>NUCLEOTIDE SEQUENCE [LARGE SCALE GENOMIC DNA]</scope>
    <source>
        <strain evidence="2 3">Vijay</strain>
    </source>
</reference>
<sequence length="275" mass="30856">MGITLSSTVNCTHVLKHYHHNNTTFANCDLNYHEKIFLGFASVVGVFFAGPCLAFAVFYLKKCYMYAPYSMLYNIMIFLCGIVGTFLSMVCYNWGETLITLLAYVPLPTCFACLMVHVGNLLLTKRYDCRLRDGVLVAAAILIIIIQLSVLLSAPVYVKFEDGAVMFWKWKLSQSFCHSGLAIITVFGMSLCCCRDYPHGASIFGVSMSSLILWVFYMCIGEYQLGIIAPVFMGATGFIFLLMYGIPELAFLYYNYKFIFSSSGSESTVRLFSDV</sequence>
<evidence type="ECO:0000313" key="3">
    <source>
        <dbReference type="Proteomes" id="UP000152474"/>
    </source>
</evidence>
<organism evidence="2 3">
    <name type="scientific">Elephant endotheliotropic herpesvirus 5</name>
    <dbReference type="NCBI Taxonomy" id="768738"/>
    <lineage>
        <taxon>Viruses</taxon>
        <taxon>Duplodnaviria</taxon>
        <taxon>Heunggongvirae</taxon>
        <taxon>Peploviricota</taxon>
        <taxon>Herviviricetes</taxon>
        <taxon>Herpesvirales</taxon>
        <taxon>Orthoherpesviridae</taxon>
        <taxon>Betaherpesvirinae</taxon>
        <taxon>Proboscivirus</taxon>
    </lineage>
</organism>
<feature type="transmembrane region" description="Helical" evidence="1">
    <location>
        <begin position="36"/>
        <end position="60"/>
    </location>
</feature>
<gene>
    <name evidence="2" type="primary">EE21</name>
</gene>
<feature type="transmembrane region" description="Helical" evidence="1">
    <location>
        <begin position="200"/>
        <end position="217"/>
    </location>
</feature>
<keyword evidence="3" id="KW-1185">Reference proteome</keyword>
<protein>
    <submittedName>
        <fullName evidence="2">Membrane protein EE21</fullName>
    </submittedName>
</protein>
<dbReference type="Proteomes" id="UP000152474">
    <property type="component" value="Segment"/>
</dbReference>
<keyword evidence="1" id="KW-1133">Transmembrane helix</keyword>
<dbReference type="KEGG" id="vg:20098497"/>
<feature type="transmembrane region" description="Helical" evidence="1">
    <location>
        <begin position="101"/>
        <end position="123"/>
    </location>
</feature>
<proteinExistence type="predicted"/>
<evidence type="ECO:0000256" key="1">
    <source>
        <dbReference type="SAM" id="Phobius"/>
    </source>
</evidence>
<feature type="transmembrane region" description="Helical" evidence="1">
    <location>
        <begin position="135"/>
        <end position="160"/>
    </location>
</feature>
<accession>A0A075CXR6</accession>
<feature type="transmembrane region" description="Helical" evidence="1">
    <location>
        <begin position="223"/>
        <end position="246"/>
    </location>
</feature>
<dbReference type="RefSeq" id="YP_009052041.1">
    <property type="nucleotide sequence ID" value="NC_024696.1"/>
</dbReference>
<keyword evidence="1" id="KW-0812">Transmembrane</keyword>
<dbReference type="OrthoDB" id="19519at10239"/>
<feature type="transmembrane region" description="Helical" evidence="1">
    <location>
        <begin position="172"/>
        <end position="193"/>
    </location>
</feature>
<feature type="transmembrane region" description="Helical" evidence="1">
    <location>
        <begin position="72"/>
        <end position="95"/>
    </location>
</feature>